<comment type="caution">
    <text evidence="1">The sequence shown here is derived from an EMBL/GenBank/DDBJ whole genome shotgun (WGS) entry which is preliminary data.</text>
</comment>
<dbReference type="EMBL" id="JABEBT010000011">
    <property type="protein sequence ID" value="KAF7638630.1"/>
    <property type="molecule type" value="Genomic_DNA"/>
</dbReference>
<evidence type="ECO:0000313" key="2">
    <source>
        <dbReference type="Proteomes" id="UP000605970"/>
    </source>
</evidence>
<gene>
    <name evidence="1" type="ORF">Mgra_00002008</name>
</gene>
<accession>A0A8S9ZZD0</accession>
<keyword evidence="2" id="KW-1185">Reference proteome</keyword>
<proteinExistence type="predicted"/>
<dbReference type="AlphaFoldDB" id="A0A8S9ZZD0"/>
<name>A0A8S9ZZD0_9BILA</name>
<sequence>IINLNLELLEINYLLFNNQKESQNKLNNLIEQIINLSENEIQIYLKKLLIFNLILRIFCKFLPFYLQIYKNIKEKENNKKTILLSILGPLLKLIIDIPAESLLNEFIKLAPLINDGIEIIFLKNNNLNNLSINEYILNGIKLIIQKIPFTTENNSILHSIILNLTQIPSKGFLIKNYLLIFDCLEIIAKRSSPLISTKEQYLASLYWNVVRLCTKTINENPKKLVRKKAASTRNYWELLF</sequence>
<evidence type="ECO:0000313" key="1">
    <source>
        <dbReference type="EMBL" id="KAF7638630.1"/>
    </source>
</evidence>
<evidence type="ECO:0008006" key="3">
    <source>
        <dbReference type="Google" id="ProtNLM"/>
    </source>
</evidence>
<reference evidence="1" key="1">
    <citation type="journal article" date="2020" name="Ecol. Evol.">
        <title>Genome structure and content of the rice root-knot nematode (Meloidogyne graminicola).</title>
        <authorList>
            <person name="Phan N.T."/>
            <person name="Danchin E.G.J."/>
            <person name="Klopp C."/>
            <person name="Perfus-Barbeoch L."/>
            <person name="Kozlowski D.K."/>
            <person name="Koutsovoulos G.D."/>
            <person name="Lopez-Roques C."/>
            <person name="Bouchez O."/>
            <person name="Zahm M."/>
            <person name="Besnard G."/>
            <person name="Bellafiore S."/>
        </authorList>
    </citation>
    <scope>NUCLEOTIDE SEQUENCE</scope>
    <source>
        <strain evidence="1">VN-18</strain>
    </source>
</reference>
<dbReference type="Proteomes" id="UP000605970">
    <property type="component" value="Unassembled WGS sequence"/>
</dbReference>
<protein>
    <recommendedName>
        <fullName evidence="3">MMS19 nucleotide excision repair protein</fullName>
    </recommendedName>
</protein>
<feature type="non-terminal residue" evidence="1">
    <location>
        <position position="1"/>
    </location>
</feature>
<organism evidence="1 2">
    <name type="scientific">Meloidogyne graminicola</name>
    <dbReference type="NCBI Taxonomy" id="189291"/>
    <lineage>
        <taxon>Eukaryota</taxon>
        <taxon>Metazoa</taxon>
        <taxon>Ecdysozoa</taxon>
        <taxon>Nematoda</taxon>
        <taxon>Chromadorea</taxon>
        <taxon>Rhabditida</taxon>
        <taxon>Tylenchina</taxon>
        <taxon>Tylenchomorpha</taxon>
        <taxon>Tylenchoidea</taxon>
        <taxon>Meloidogynidae</taxon>
        <taxon>Meloidogyninae</taxon>
        <taxon>Meloidogyne</taxon>
    </lineage>
</organism>